<organism evidence="1 2">
    <name type="scientific">Exophiala oligosperma</name>
    <dbReference type="NCBI Taxonomy" id="215243"/>
    <lineage>
        <taxon>Eukaryota</taxon>
        <taxon>Fungi</taxon>
        <taxon>Dikarya</taxon>
        <taxon>Ascomycota</taxon>
        <taxon>Pezizomycotina</taxon>
        <taxon>Eurotiomycetes</taxon>
        <taxon>Chaetothyriomycetidae</taxon>
        <taxon>Chaetothyriales</taxon>
        <taxon>Herpotrichiellaceae</taxon>
        <taxon>Exophiala</taxon>
    </lineage>
</organism>
<accession>A0A0D2DTX6</accession>
<dbReference type="Proteomes" id="UP000053342">
    <property type="component" value="Unassembled WGS sequence"/>
</dbReference>
<protein>
    <submittedName>
        <fullName evidence="1">Uncharacterized protein</fullName>
    </submittedName>
</protein>
<name>A0A0D2DTX6_9EURO</name>
<dbReference type="VEuPathDB" id="FungiDB:PV06_02280"/>
<reference evidence="1 2" key="1">
    <citation type="submission" date="2015-01" db="EMBL/GenBank/DDBJ databases">
        <title>The Genome Sequence of Exophiala oligosperma CBS72588.</title>
        <authorList>
            <consortium name="The Broad Institute Genomics Platform"/>
            <person name="Cuomo C."/>
            <person name="de Hoog S."/>
            <person name="Gorbushina A."/>
            <person name="Stielow B."/>
            <person name="Teixiera M."/>
            <person name="Abouelleil A."/>
            <person name="Chapman S.B."/>
            <person name="Priest M."/>
            <person name="Young S.K."/>
            <person name="Wortman J."/>
            <person name="Nusbaum C."/>
            <person name="Birren B."/>
        </authorList>
    </citation>
    <scope>NUCLEOTIDE SEQUENCE [LARGE SCALE GENOMIC DNA]</scope>
    <source>
        <strain evidence="1 2">CBS 72588</strain>
    </source>
</reference>
<evidence type="ECO:0000313" key="1">
    <source>
        <dbReference type="EMBL" id="KIW46618.1"/>
    </source>
</evidence>
<dbReference type="AlphaFoldDB" id="A0A0D2DTX6"/>
<sequence length="103" mass="11256">MAVAETVRPACCPVSVANQCCVRECNNFASHTKIGSRHFRRGWHNATIILILGGQIWCRRAGKAHHTSTNTTAKGQNARVIQPAAGWGLAVRLIHGRSCLARR</sequence>
<dbReference type="HOGENOM" id="CLU_2263749_0_0_1"/>
<dbReference type="RefSeq" id="XP_016266834.1">
    <property type="nucleotide sequence ID" value="XM_016402937.1"/>
</dbReference>
<gene>
    <name evidence="1" type="ORF">PV06_02280</name>
</gene>
<evidence type="ECO:0000313" key="2">
    <source>
        <dbReference type="Proteomes" id="UP000053342"/>
    </source>
</evidence>
<keyword evidence="2" id="KW-1185">Reference proteome</keyword>
<dbReference type="GeneID" id="27354354"/>
<dbReference type="EMBL" id="KN847333">
    <property type="protein sequence ID" value="KIW46618.1"/>
    <property type="molecule type" value="Genomic_DNA"/>
</dbReference>
<proteinExistence type="predicted"/>